<dbReference type="Pfam" id="PF00149">
    <property type="entry name" value="Metallophos"/>
    <property type="match status" value="1"/>
</dbReference>
<comment type="caution">
    <text evidence="3">The sequence shown here is derived from an EMBL/GenBank/DDBJ whole genome shotgun (WGS) entry which is preliminary data.</text>
</comment>
<dbReference type="CDD" id="cd07379">
    <property type="entry name" value="MPP_239FB"/>
    <property type="match status" value="1"/>
</dbReference>
<dbReference type="SUPFAM" id="SSF56300">
    <property type="entry name" value="Metallo-dependent phosphatases"/>
    <property type="match status" value="1"/>
</dbReference>
<feature type="compositionally biased region" description="Low complexity" evidence="1">
    <location>
        <begin position="1"/>
        <end position="12"/>
    </location>
</feature>
<dbReference type="InterPro" id="IPR051693">
    <property type="entry name" value="UPF0046_metallophosphoest"/>
</dbReference>
<organism evidence="3 4">
    <name type="scientific">Triparma columacea</name>
    <dbReference type="NCBI Taxonomy" id="722753"/>
    <lineage>
        <taxon>Eukaryota</taxon>
        <taxon>Sar</taxon>
        <taxon>Stramenopiles</taxon>
        <taxon>Ochrophyta</taxon>
        <taxon>Bolidophyceae</taxon>
        <taxon>Parmales</taxon>
        <taxon>Triparmaceae</taxon>
        <taxon>Triparma</taxon>
    </lineage>
</organism>
<name>A0A9W7GHH7_9STRA</name>
<dbReference type="Proteomes" id="UP001165065">
    <property type="component" value="Unassembled WGS sequence"/>
</dbReference>
<dbReference type="InterPro" id="IPR029052">
    <property type="entry name" value="Metallo-depent_PP-like"/>
</dbReference>
<accession>A0A9W7GHH7</accession>
<feature type="domain" description="Calcineurin-like phosphoesterase" evidence="2">
    <location>
        <begin position="71"/>
        <end position="276"/>
    </location>
</feature>
<dbReference type="InterPro" id="IPR004843">
    <property type="entry name" value="Calcineurin-like_PHP"/>
</dbReference>
<dbReference type="GO" id="GO:0016787">
    <property type="term" value="F:hydrolase activity"/>
    <property type="evidence" value="ECO:0007669"/>
    <property type="project" value="InterPro"/>
</dbReference>
<dbReference type="EMBL" id="BRYA01001478">
    <property type="protein sequence ID" value="GMI44348.1"/>
    <property type="molecule type" value="Genomic_DNA"/>
</dbReference>
<dbReference type="PANTHER" id="PTHR12905:SF0">
    <property type="entry name" value="CALCINEURIN-LIKE PHOSPHOESTERASE DOMAIN-CONTAINING PROTEIN"/>
    <property type="match status" value="1"/>
</dbReference>
<evidence type="ECO:0000313" key="3">
    <source>
        <dbReference type="EMBL" id="GMI44348.1"/>
    </source>
</evidence>
<evidence type="ECO:0000313" key="4">
    <source>
        <dbReference type="Proteomes" id="UP001165065"/>
    </source>
</evidence>
<evidence type="ECO:0000256" key="1">
    <source>
        <dbReference type="SAM" id="MobiDB-lite"/>
    </source>
</evidence>
<dbReference type="PANTHER" id="PTHR12905">
    <property type="entry name" value="METALLOPHOSPHOESTERASE"/>
    <property type="match status" value="1"/>
</dbReference>
<gene>
    <name evidence="3" type="ORF">TrCOL_g2281</name>
</gene>
<sequence>MGSEQSVPSSSSSPPPPPLSYVYEDRFTNTNTQSSNPGSEWKKLSSVQTFALPKTVVQGDNQPLSSPDAVRFCAISDTHGLHDKPVSVIKDELPVADVLLHAGDFTDKGTRKDLEKFLDFLEECSKHFEEVIFIAGNHDITLDTVFYEKEWSRFHKMRVDAVETKEWFLGQIRERCPNVHYLEDQVHVTVGGVVVYGSPWQPTFHKWAFNLDRGKPCLSAWEKIPTNTDVLLTHGPPLGRGDKCHPFGVRAGCLDLLHQIQNRIKPKVHVFGHIHEGFGSSSDGTTDYINASTCNFAYRPTNSPVIFDIEKK</sequence>
<dbReference type="OrthoDB" id="630188at2759"/>
<feature type="region of interest" description="Disordered" evidence="1">
    <location>
        <begin position="1"/>
        <end position="23"/>
    </location>
</feature>
<protein>
    <recommendedName>
        <fullName evidence="2">Calcineurin-like phosphoesterase domain-containing protein</fullName>
    </recommendedName>
</protein>
<proteinExistence type="predicted"/>
<dbReference type="AlphaFoldDB" id="A0A9W7GHH7"/>
<dbReference type="Gene3D" id="3.60.21.10">
    <property type="match status" value="1"/>
</dbReference>
<reference evidence="4" key="1">
    <citation type="journal article" date="2023" name="Commun. Biol.">
        <title>Genome analysis of Parmales, the sister group of diatoms, reveals the evolutionary specialization of diatoms from phago-mixotrophs to photoautotrophs.</title>
        <authorList>
            <person name="Ban H."/>
            <person name="Sato S."/>
            <person name="Yoshikawa S."/>
            <person name="Yamada K."/>
            <person name="Nakamura Y."/>
            <person name="Ichinomiya M."/>
            <person name="Sato N."/>
            <person name="Blanc-Mathieu R."/>
            <person name="Endo H."/>
            <person name="Kuwata A."/>
            <person name="Ogata H."/>
        </authorList>
    </citation>
    <scope>NUCLEOTIDE SEQUENCE [LARGE SCALE GENOMIC DNA]</scope>
</reference>
<keyword evidence="4" id="KW-1185">Reference proteome</keyword>
<evidence type="ECO:0000259" key="2">
    <source>
        <dbReference type="Pfam" id="PF00149"/>
    </source>
</evidence>